<dbReference type="EMBL" id="RBKS01000001">
    <property type="protein sequence ID" value="RKR76284.1"/>
    <property type="molecule type" value="Genomic_DNA"/>
</dbReference>
<feature type="region of interest" description="Disordered" evidence="1">
    <location>
        <begin position="55"/>
        <end position="75"/>
    </location>
</feature>
<organism evidence="2 3">
    <name type="scientific">Frondihabitans australicus</name>
    <dbReference type="NCBI Taxonomy" id="386892"/>
    <lineage>
        <taxon>Bacteria</taxon>
        <taxon>Bacillati</taxon>
        <taxon>Actinomycetota</taxon>
        <taxon>Actinomycetes</taxon>
        <taxon>Micrococcales</taxon>
        <taxon>Microbacteriaceae</taxon>
        <taxon>Frondihabitans</taxon>
    </lineage>
</organism>
<proteinExistence type="predicted"/>
<accession>A0A495IJY9</accession>
<dbReference type="RefSeq" id="WP_121371274.1">
    <property type="nucleotide sequence ID" value="NZ_RBKS01000001.1"/>
</dbReference>
<evidence type="ECO:0000256" key="1">
    <source>
        <dbReference type="SAM" id="MobiDB-lite"/>
    </source>
</evidence>
<protein>
    <submittedName>
        <fullName evidence="2">Uncharacterized protein</fullName>
    </submittedName>
</protein>
<evidence type="ECO:0000313" key="3">
    <source>
        <dbReference type="Proteomes" id="UP000280008"/>
    </source>
</evidence>
<comment type="caution">
    <text evidence="2">The sequence shown here is derived from an EMBL/GenBank/DDBJ whole genome shotgun (WGS) entry which is preliminary data.</text>
</comment>
<sequence>MVGGAEVTTEAVADLARDLRAYASNSGRAHVSARRGLDSAVSFVEEVVATRRRAAQSARSELDAETARQERARRERERLAALERERGQESSAYGWSLPQDTSWQDEAALAELRRRLRECEIALERAQRISGAVSTRAAEVRRLVASHANATGQIVDKTIDLLGLEHAQLETYLSQTSAPGGAFSAVSTPAAIEGPASVADAALPEGFAMVSLADIDDNGRVTGPESFGKGYSPRDLEWAHEAFLEVVLPTLRAGGGIDDLRLRDANEGKVGTRSFSDTFGGFLGDSAIRLTPIGDRWEITNGAHRIWVARHMGLESIPARIGAAHRGEH</sequence>
<gene>
    <name evidence="2" type="ORF">C8E83_3451</name>
</gene>
<dbReference type="OrthoDB" id="4578866at2"/>
<dbReference type="AlphaFoldDB" id="A0A495IJY9"/>
<name>A0A495IJY9_9MICO</name>
<keyword evidence="3" id="KW-1185">Reference proteome</keyword>
<reference evidence="2 3" key="1">
    <citation type="submission" date="2018-10" db="EMBL/GenBank/DDBJ databases">
        <title>Sequencing the genomes of 1000 actinobacteria strains.</title>
        <authorList>
            <person name="Klenk H.-P."/>
        </authorList>
    </citation>
    <scope>NUCLEOTIDE SEQUENCE [LARGE SCALE GENOMIC DNA]</scope>
    <source>
        <strain evidence="2 3">DSM 17894</strain>
    </source>
</reference>
<feature type="compositionally biased region" description="Basic and acidic residues" evidence="1">
    <location>
        <begin position="60"/>
        <end position="75"/>
    </location>
</feature>
<evidence type="ECO:0000313" key="2">
    <source>
        <dbReference type="EMBL" id="RKR76284.1"/>
    </source>
</evidence>
<dbReference type="SUPFAM" id="SSF110849">
    <property type="entry name" value="ParB/Sulfiredoxin"/>
    <property type="match status" value="1"/>
</dbReference>
<dbReference type="Proteomes" id="UP000280008">
    <property type="component" value="Unassembled WGS sequence"/>
</dbReference>
<dbReference type="InterPro" id="IPR036086">
    <property type="entry name" value="ParB/Sulfiredoxin_sf"/>
</dbReference>